<dbReference type="PRINTS" id="PR00364">
    <property type="entry name" value="DISEASERSIST"/>
</dbReference>
<dbReference type="CDD" id="cd14798">
    <property type="entry name" value="RX-CC_like"/>
    <property type="match status" value="1"/>
</dbReference>
<dbReference type="FunFam" id="1.10.10.10:FF:000322">
    <property type="entry name" value="Probable disease resistance protein At1g63360"/>
    <property type="match status" value="1"/>
</dbReference>
<dbReference type="PANTHER" id="PTHR23155">
    <property type="entry name" value="DISEASE RESISTANCE PROTEIN RP"/>
    <property type="match status" value="1"/>
</dbReference>
<comment type="caution">
    <text evidence="8">The sequence shown here is derived from an EMBL/GenBank/DDBJ whole genome shotgun (WGS) entry which is preliminary data.</text>
</comment>
<reference evidence="8 9" key="1">
    <citation type="journal article" date="2019" name="Nat. Plants">
        <title>Stout camphor tree genome fills gaps in understanding of flowering plant genome evolution.</title>
        <authorList>
            <person name="Chaw S.M."/>
            <person name="Liu Y.C."/>
            <person name="Wu Y.W."/>
            <person name="Wang H.Y."/>
            <person name="Lin C.I."/>
            <person name="Wu C.S."/>
            <person name="Ke H.M."/>
            <person name="Chang L.Y."/>
            <person name="Hsu C.Y."/>
            <person name="Yang H.T."/>
            <person name="Sudianto E."/>
            <person name="Hsu M.H."/>
            <person name="Wu K.P."/>
            <person name="Wang L.N."/>
            <person name="Leebens-Mack J.H."/>
            <person name="Tsai I.J."/>
        </authorList>
    </citation>
    <scope>NUCLEOTIDE SEQUENCE [LARGE SCALE GENOMIC DNA]</scope>
    <source>
        <strain evidence="9">cv. Chaw 1501</strain>
        <tissue evidence="8">Young leaves</tissue>
    </source>
</reference>
<dbReference type="Proteomes" id="UP000283530">
    <property type="component" value="Unassembled WGS sequence"/>
</dbReference>
<protein>
    <submittedName>
        <fullName evidence="8">Putative disease resistance protein</fullName>
    </submittedName>
</protein>
<dbReference type="InterPro" id="IPR055414">
    <property type="entry name" value="LRR_R13L4/SHOC2-like"/>
</dbReference>
<dbReference type="InterPro" id="IPR058922">
    <property type="entry name" value="WHD_DRP"/>
</dbReference>
<keyword evidence="2" id="KW-0547">Nucleotide-binding</keyword>
<dbReference type="InterPro" id="IPR044974">
    <property type="entry name" value="Disease_R_plants"/>
</dbReference>
<dbReference type="AlphaFoldDB" id="A0A3S4NC72"/>
<evidence type="ECO:0000256" key="1">
    <source>
        <dbReference type="ARBA" id="ARBA00022737"/>
    </source>
</evidence>
<dbReference type="Gene3D" id="1.20.5.4130">
    <property type="match status" value="1"/>
</dbReference>
<dbReference type="InterPro" id="IPR041118">
    <property type="entry name" value="Rx_N"/>
</dbReference>
<dbReference type="InterPro" id="IPR002182">
    <property type="entry name" value="NB-ARC"/>
</dbReference>
<evidence type="ECO:0000259" key="5">
    <source>
        <dbReference type="Pfam" id="PF18052"/>
    </source>
</evidence>
<dbReference type="EMBL" id="QPKB01000002">
    <property type="protein sequence ID" value="RWR75239.1"/>
    <property type="molecule type" value="Genomic_DNA"/>
</dbReference>
<dbReference type="InterPro" id="IPR032675">
    <property type="entry name" value="LRR_dom_sf"/>
</dbReference>
<dbReference type="InterPro" id="IPR027417">
    <property type="entry name" value="P-loop_NTPase"/>
</dbReference>
<dbReference type="Pfam" id="PF18052">
    <property type="entry name" value="Rx_N"/>
    <property type="match status" value="1"/>
</dbReference>
<evidence type="ECO:0000256" key="2">
    <source>
        <dbReference type="ARBA" id="ARBA00022741"/>
    </source>
</evidence>
<dbReference type="Gene3D" id="1.10.8.430">
    <property type="entry name" value="Helical domain of apoptotic protease-activating factors"/>
    <property type="match status" value="1"/>
</dbReference>
<accession>A0A3S4NC72</accession>
<dbReference type="Pfam" id="PF23598">
    <property type="entry name" value="LRR_14"/>
    <property type="match status" value="1"/>
</dbReference>
<dbReference type="Pfam" id="PF23559">
    <property type="entry name" value="WHD_DRP"/>
    <property type="match status" value="1"/>
</dbReference>
<feature type="domain" description="Disease resistance protein winged helix" evidence="6">
    <location>
        <begin position="425"/>
        <end position="495"/>
    </location>
</feature>
<evidence type="ECO:0000259" key="6">
    <source>
        <dbReference type="Pfam" id="PF23559"/>
    </source>
</evidence>
<organism evidence="8 9">
    <name type="scientific">Cinnamomum micranthum f. kanehirae</name>
    <dbReference type="NCBI Taxonomy" id="337451"/>
    <lineage>
        <taxon>Eukaryota</taxon>
        <taxon>Viridiplantae</taxon>
        <taxon>Streptophyta</taxon>
        <taxon>Embryophyta</taxon>
        <taxon>Tracheophyta</taxon>
        <taxon>Spermatophyta</taxon>
        <taxon>Magnoliopsida</taxon>
        <taxon>Magnoliidae</taxon>
        <taxon>Laurales</taxon>
        <taxon>Lauraceae</taxon>
        <taxon>Cinnamomum</taxon>
    </lineage>
</organism>
<evidence type="ECO:0000256" key="3">
    <source>
        <dbReference type="ARBA" id="ARBA00022821"/>
    </source>
</evidence>
<dbReference type="SUPFAM" id="SSF52540">
    <property type="entry name" value="P-loop containing nucleoside triphosphate hydrolases"/>
    <property type="match status" value="1"/>
</dbReference>
<feature type="domain" description="Disease resistance R13L4/SHOC-2-like LRR" evidence="7">
    <location>
        <begin position="543"/>
        <end position="824"/>
    </location>
</feature>
<evidence type="ECO:0000259" key="4">
    <source>
        <dbReference type="Pfam" id="PF00931"/>
    </source>
</evidence>
<proteinExistence type="predicted"/>
<dbReference type="InterPro" id="IPR038005">
    <property type="entry name" value="RX-like_CC"/>
</dbReference>
<keyword evidence="3" id="KW-0611">Plant defense</keyword>
<dbReference type="InterPro" id="IPR036388">
    <property type="entry name" value="WH-like_DNA-bd_sf"/>
</dbReference>
<gene>
    <name evidence="8" type="ORF">CKAN_00361300</name>
</gene>
<dbReference type="SUPFAM" id="SSF52058">
    <property type="entry name" value="L domain-like"/>
    <property type="match status" value="1"/>
</dbReference>
<sequence>MATEAVVSFVVRGLASLLNEEAQLLYGVHDEVESIIRELRRMQCLLKDADSKQKGDERVRNWVAEIRDVSYDAEDIIDTFIVSQTASKTARRRRGLLVGRLSDISELRTRYEVGKEIRRIKLKIEEISNSMITYGVRDVNDQGGQDATLGELRRFSAMFEEQDVVGFQEERSILKERLINGESRRCVISLVGMGGAGKTTLAKKVYREVKNNFDCHAFIYLSQKYTITDVMINIVECITSLCREEIEKRDEIEWGEKISDHLREKRYLVVIDDVWTMKAWEMLKRILPDNLNKSRVVLTTRYKKVALGADRLSPPHEMRFLDSKEGWELFMKIIFPGGNASVICPSEVEETGRQILAKCHGLPLAIEVLGGLLSTRDVTLSEWSKVLTSVRWHLSGSSNHCGEILALSYHDLPHYLKPCFLYLGLFPEGSEIHSNKLIGLWIAEGFIEQRGNAVLEDVAEDYLNELISRSMIQVASRRCNGSVRTCCIHDLLRDLSISEAIQNNFFTIDNDINTNLSSTSLRRLALYPNTEMHKVINRSAATLRSMLNFSEFRIHMQELLKIGGKSIRVLDAERVNTGRTLPKKIGEFVHLRYLNLRSTRINNFPIFMGNLSNLQTLELTCHGTLPNTIWNLERLRHLYAYRCDVDGYPDVDNIRNIQTLCLVAGSWMENGLDKMTKLRKLGITEDLMSEHNVRFDLIEKLFSLRSLKIMNLSPILFSMSFAHHLHLYKMFLAGQMRKLPDLPPYLSKLTLYFSQLEQDAIAILEKLPHLRILRLWEGSYCSTQMICSSEGFPQLEFFQLQDLELEEWIAGEGAMPSLKNVELLRCSHLKILPVSICHLLKQSKNDSRKKTSGS</sequence>
<feature type="domain" description="Disease resistance N-terminal" evidence="5">
    <location>
        <begin position="6"/>
        <end position="89"/>
    </location>
</feature>
<evidence type="ECO:0000313" key="8">
    <source>
        <dbReference type="EMBL" id="RWR75239.1"/>
    </source>
</evidence>
<feature type="domain" description="NB-ARC" evidence="4">
    <location>
        <begin position="174"/>
        <end position="336"/>
    </location>
</feature>
<dbReference type="GO" id="GO:0043531">
    <property type="term" value="F:ADP binding"/>
    <property type="evidence" value="ECO:0007669"/>
    <property type="project" value="InterPro"/>
</dbReference>
<dbReference type="FunFam" id="3.40.50.300:FF:001091">
    <property type="entry name" value="Probable disease resistance protein At1g61300"/>
    <property type="match status" value="1"/>
</dbReference>
<dbReference type="PANTHER" id="PTHR23155:SF1193">
    <property type="entry name" value="DISEASE RESISTANCE PROTEIN RPP13-RELATED"/>
    <property type="match status" value="1"/>
</dbReference>
<dbReference type="Gene3D" id="1.10.10.10">
    <property type="entry name" value="Winged helix-like DNA-binding domain superfamily/Winged helix DNA-binding domain"/>
    <property type="match status" value="1"/>
</dbReference>
<dbReference type="OrthoDB" id="600370at2759"/>
<dbReference type="Pfam" id="PF00931">
    <property type="entry name" value="NB-ARC"/>
    <property type="match status" value="1"/>
</dbReference>
<evidence type="ECO:0000259" key="7">
    <source>
        <dbReference type="Pfam" id="PF23598"/>
    </source>
</evidence>
<dbReference type="GO" id="GO:0098542">
    <property type="term" value="P:defense response to other organism"/>
    <property type="evidence" value="ECO:0007669"/>
    <property type="project" value="TreeGrafter"/>
</dbReference>
<keyword evidence="9" id="KW-1185">Reference proteome</keyword>
<dbReference type="Gene3D" id="3.40.50.300">
    <property type="entry name" value="P-loop containing nucleotide triphosphate hydrolases"/>
    <property type="match status" value="1"/>
</dbReference>
<dbReference type="STRING" id="337451.A0A3S4NC72"/>
<keyword evidence="1" id="KW-0677">Repeat</keyword>
<dbReference type="InterPro" id="IPR042197">
    <property type="entry name" value="Apaf_helical"/>
</dbReference>
<dbReference type="Gene3D" id="3.80.10.10">
    <property type="entry name" value="Ribonuclease Inhibitor"/>
    <property type="match status" value="1"/>
</dbReference>
<evidence type="ECO:0000313" key="9">
    <source>
        <dbReference type="Proteomes" id="UP000283530"/>
    </source>
</evidence>
<name>A0A3S4NC72_9MAGN</name>